<keyword evidence="7 14" id="KW-1133">Transmembrane helix</keyword>
<evidence type="ECO:0000256" key="13">
    <source>
        <dbReference type="RuleBase" id="RU000581"/>
    </source>
</evidence>
<keyword evidence="5 13" id="KW-0812">Transmembrane</keyword>
<dbReference type="GO" id="GO:0042761">
    <property type="term" value="P:very long-chain fatty acid biosynthetic process"/>
    <property type="evidence" value="ECO:0007669"/>
    <property type="project" value="TreeGrafter"/>
</dbReference>
<evidence type="ECO:0000256" key="6">
    <source>
        <dbReference type="ARBA" id="ARBA00022832"/>
    </source>
</evidence>
<dbReference type="GO" id="GO:0005789">
    <property type="term" value="C:endoplasmic reticulum membrane"/>
    <property type="evidence" value="ECO:0007669"/>
    <property type="project" value="TreeGrafter"/>
</dbReference>
<evidence type="ECO:0000256" key="7">
    <source>
        <dbReference type="ARBA" id="ARBA00022989"/>
    </source>
</evidence>
<dbReference type="PRINTS" id="PR00075">
    <property type="entry name" value="FACDDSATRASE"/>
</dbReference>
<keyword evidence="6" id="KW-0276">Fatty acid metabolism</keyword>
<evidence type="ECO:0000313" key="17">
    <source>
        <dbReference type="Proteomes" id="UP000326396"/>
    </source>
</evidence>
<keyword evidence="8 13" id="KW-0560">Oxidoreductase</keyword>
<comment type="cofactor">
    <cofactor evidence="13">
        <name>Fe(2+)</name>
        <dbReference type="ChEBI" id="CHEBI:29033"/>
    </cofactor>
</comment>
<dbReference type="Pfam" id="PF00487">
    <property type="entry name" value="FA_desaturase"/>
    <property type="match status" value="1"/>
</dbReference>
<evidence type="ECO:0000256" key="3">
    <source>
        <dbReference type="ARBA" id="ARBA00009295"/>
    </source>
</evidence>
<comment type="caution">
    <text evidence="16">The sequence shown here is derived from an EMBL/GenBank/DDBJ whole genome shotgun (WGS) entry which is preliminary data.</text>
</comment>
<evidence type="ECO:0000256" key="11">
    <source>
        <dbReference type="ARBA" id="ARBA00023136"/>
    </source>
</evidence>
<dbReference type="EMBL" id="SZYD01000019">
    <property type="protein sequence ID" value="KAD2393927.1"/>
    <property type="molecule type" value="Genomic_DNA"/>
</dbReference>
<comment type="pathway">
    <text evidence="2">Lipid metabolism.</text>
</comment>
<gene>
    <name evidence="16" type="ORF">E3N88_40904</name>
</gene>
<evidence type="ECO:0000256" key="8">
    <source>
        <dbReference type="ARBA" id="ARBA00023002"/>
    </source>
</evidence>
<evidence type="ECO:0000256" key="2">
    <source>
        <dbReference type="ARBA" id="ARBA00005189"/>
    </source>
</evidence>
<dbReference type="Proteomes" id="UP000326396">
    <property type="component" value="Linkage Group LG9"/>
</dbReference>
<keyword evidence="9" id="KW-0408">Iron</keyword>
<keyword evidence="12 13" id="KW-0275">Fatty acid biosynthesis</keyword>
<reference evidence="16 17" key="1">
    <citation type="submission" date="2019-05" db="EMBL/GenBank/DDBJ databases">
        <title>Mikania micrantha, genome provides insights into the molecular mechanism of rapid growth.</title>
        <authorList>
            <person name="Liu B."/>
        </authorList>
    </citation>
    <scope>NUCLEOTIDE SEQUENCE [LARGE SCALE GENOMIC DNA]</scope>
    <source>
        <strain evidence="16">NLD-2019</strain>
        <tissue evidence="16">Leaf</tissue>
    </source>
</reference>
<evidence type="ECO:0000256" key="4">
    <source>
        <dbReference type="ARBA" id="ARBA00022516"/>
    </source>
</evidence>
<comment type="similarity">
    <text evidence="3 13">Belongs to the fatty acid desaturase type 1 family.</text>
</comment>
<protein>
    <recommendedName>
        <fullName evidence="15">Fatty acid desaturase domain-containing protein</fullName>
    </recommendedName>
</protein>
<evidence type="ECO:0000313" key="16">
    <source>
        <dbReference type="EMBL" id="KAD2393927.1"/>
    </source>
</evidence>
<dbReference type="PANTHER" id="PTHR11351">
    <property type="entry name" value="ACYL-COA DESATURASE"/>
    <property type="match status" value="1"/>
</dbReference>
<evidence type="ECO:0000256" key="1">
    <source>
        <dbReference type="ARBA" id="ARBA00004141"/>
    </source>
</evidence>
<evidence type="ECO:0000259" key="15">
    <source>
        <dbReference type="Pfam" id="PF00487"/>
    </source>
</evidence>
<evidence type="ECO:0000256" key="10">
    <source>
        <dbReference type="ARBA" id="ARBA00023098"/>
    </source>
</evidence>
<feature type="domain" description="Fatty acid desaturase" evidence="15">
    <location>
        <begin position="65"/>
        <end position="271"/>
    </location>
</feature>
<feature type="transmembrane region" description="Helical" evidence="14">
    <location>
        <begin position="173"/>
        <end position="197"/>
    </location>
</feature>
<feature type="transmembrane region" description="Helical" evidence="14">
    <location>
        <begin position="29"/>
        <end position="49"/>
    </location>
</feature>
<comment type="domain">
    <text evidence="13">The histidine box domains are involved in binding the catalytic metal ions.</text>
</comment>
<proteinExistence type="inferred from homology"/>
<evidence type="ECO:0000256" key="14">
    <source>
        <dbReference type="SAM" id="Phobius"/>
    </source>
</evidence>
<sequence>MSSETSGERRLATADAVVDRWREVNWKEFDMVTAASVMGLHLLCGFAPFAFNWNAVQVAIGLDLVCRLLGMSLCFHRQLTHKSFKLPKWLEYTFAYCGVHALQGNPIDWVRIHRFHHQYVDTERDPHTPIKGFWFSHVLWMFDTSNIANTVGDHNNVRDLEKQSFYRFVKRTYLAHPIALALVLYAFGGLPFIVWGMGVRIVWGYHITWLINSLGHGGGDQAWNTRDLSLNNIWLGILGYGDGWHNNHHAFKYSTRHGLEWWQIDIAWYMIRLLEIVGLASDVKLPTTSDIQRKTFPLQASSF</sequence>
<dbReference type="PANTHER" id="PTHR11351:SF31">
    <property type="entry name" value="DESATURASE 1, ISOFORM A-RELATED"/>
    <property type="match status" value="1"/>
</dbReference>
<keyword evidence="11 14" id="KW-0472">Membrane</keyword>
<dbReference type="OrthoDB" id="10260134at2759"/>
<accession>A0A5N6LP14</accession>
<dbReference type="GO" id="GO:0016717">
    <property type="term" value="F:oxidoreductase activity, acting on paired donors, with oxidation of a pair of donors resulting in the reduction of molecular oxygen to two molecules of water"/>
    <property type="evidence" value="ECO:0007669"/>
    <property type="project" value="InterPro"/>
</dbReference>
<evidence type="ECO:0000256" key="9">
    <source>
        <dbReference type="ARBA" id="ARBA00023004"/>
    </source>
</evidence>
<keyword evidence="10" id="KW-0443">Lipid metabolism</keyword>
<evidence type="ECO:0000256" key="5">
    <source>
        <dbReference type="ARBA" id="ARBA00022692"/>
    </source>
</evidence>
<keyword evidence="17" id="KW-1185">Reference proteome</keyword>
<keyword evidence="4 13" id="KW-0444">Lipid biosynthesis</keyword>
<organism evidence="16 17">
    <name type="scientific">Mikania micrantha</name>
    <name type="common">bitter vine</name>
    <dbReference type="NCBI Taxonomy" id="192012"/>
    <lineage>
        <taxon>Eukaryota</taxon>
        <taxon>Viridiplantae</taxon>
        <taxon>Streptophyta</taxon>
        <taxon>Embryophyta</taxon>
        <taxon>Tracheophyta</taxon>
        <taxon>Spermatophyta</taxon>
        <taxon>Magnoliopsida</taxon>
        <taxon>eudicotyledons</taxon>
        <taxon>Gunneridae</taxon>
        <taxon>Pentapetalae</taxon>
        <taxon>asterids</taxon>
        <taxon>campanulids</taxon>
        <taxon>Asterales</taxon>
        <taxon>Asteraceae</taxon>
        <taxon>Asteroideae</taxon>
        <taxon>Heliantheae alliance</taxon>
        <taxon>Eupatorieae</taxon>
        <taxon>Mikania</taxon>
    </lineage>
</organism>
<dbReference type="InterPro" id="IPR015876">
    <property type="entry name" value="Acyl-CoA_DS"/>
</dbReference>
<dbReference type="CDD" id="cd03505">
    <property type="entry name" value="Delta9-FADS-like"/>
    <property type="match status" value="1"/>
</dbReference>
<dbReference type="AlphaFoldDB" id="A0A5N6LP14"/>
<dbReference type="InterPro" id="IPR005804">
    <property type="entry name" value="FA_desaturase_dom"/>
</dbReference>
<name>A0A5N6LP14_9ASTR</name>
<evidence type="ECO:0000256" key="12">
    <source>
        <dbReference type="ARBA" id="ARBA00023160"/>
    </source>
</evidence>
<comment type="subcellular location">
    <subcellularLocation>
        <location evidence="1">Membrane</location>
        <topology evidence="1">Multi-pass membrane protein</topology>
    </subcellularLocation>
</comment>